<evidence type="ECO:0000256" key="2">
    <source>
        <dbReference type="ARBA" id="ARBA00022475"/>
    </source>
</evidence>
<comment type="caution">
    <text evidence="10">The sequence shown here is derived from an EMBL/GenBank/DDBJ whole genome shotgun (WGS) entry which is preliminary data.</text>
</comment>
<evidence type="ECO:0000256" key="6">
    <source>
        <dbReference type="ARBA" id="ARBA00022989"/>
    </source>
</evidence>
<dbReference type="Proteomes" id="UP000033858">
    <property type="component" value="Unassembled WGS sequence"/>
</dbReference>
<keyword evidence="3" id="KW-0328">Glycosyltransferase</keyword>
<protein>
    <recommendedName>
        <fullName evidence="9">Glycosyltransferase RgtA/B/C/D-like domain-containing protein</fullName>
    </recommendedName>
</protein>
<evidence type="ECO:0000256" key="1">
    <source>
        <dbReference type="ARBA" id="ARBA00004651"/>
    </source>
</evidence>
<dbReference type="PANTHER" id="PTHR33908">
    <property type="entry name" value="MANNOSYLTRANSFERASE YKCB-RELATED"/>
    <property type="match status" value="1"/>
</dbReference>
<keyword evidence="4" id="KW-0808">Transferase</keyword>
<evidence type="ECO:0000256" key="4">
    <source>
        <dbReference type="ARBA" id="ARBA00022679"/>
    </source>
</evidence>
<feature type="domain" description="Glycosyltransferase RgtA/B/C/D-like" evidence="9">
    <location>
        <begin position="33"/>
        <end position="174"/>
    </location>
</feature>
<keyword evidence="2" id="KW-1003">Cell membrane</keyword>
<dbReference type="PANTHER" id="PTHR33908:SF11">
    <property type="entry name" value="MEMBRANE PROTEIN"/>
    <property type="match status" value="1"/>
</dbReference>
<dbReference type="GO" id="GO:0005886">
    <property type="term" value="C:plasma membrane"/>
    <property type="evidence" value="ECO:0007669"/>
    <property type="project" value="UniProtKB-SubCell"/>
</dbReference>
<evidence type="ECO:0000256" key="8">
    <source>
        <dbReference type="SAM" id="Phobius"/>
    </source>
</evidence>
<dbReference type="InterPro" id="IPR038731">
    <property type="entry name" value="RgtA/B/C-like"/>
</dbReference>
<evidence type="ECO:0000313" key="10">
    <source>
        <dbReference type="EMBL" id="KKR86831.1"/>
    </source>
</evidence>
<dbReference type="Pfam" id="PF13231">
    <property type="entry name" value="PMT_2"/>
    <property type="match status" value="1"/>
</dbReference>
<feature type="transmembrane region" description="Helical" evidence="8">
    <location>
        <begin position="43"/>
        <end position="70"/>
    </location>
</feature>
<dbReference type="InterPro" id="IPR050297">
    <property type="entry name" value="LipidA_mod_glycosyltrf_83"/>
</dbReference>
<feature type="transmembrane region" description="Helical" evidence="8">
    <location>
        <begin position="274"/>
        <end position="290"/>
    </location>
</feature>
<comment type="subcellular location">
    <subcellularLocation>
        <location evidence="1">Cell membrane</location>
        <topology evidence="1">Multi-pass membrane protein</topology>
    </subcellularLocation>
</comment>
<keyword evidence="7 8" id="KW-0472">Membrane</keyword>
<feature type="transmembrane region" description="Helical" evidence="8">
    <location>
        <begin position="224"/>
        <end position="244"/>
    </location>
</feature>
<reference evidence="10 11" key="1">
    <citation type="journal article" date="2015" name="Nature">
        <title>rRNA introns, odd ribosomes, and small enigmatic genomes across a large radiation of phyla.</title>
        <authorList>
            <person name="Brown C.T."/>
            <person name="Hug L.A."/>
            <person name="Thomas B.C."/>
            <person name="Sharon I."/>
            <person name="Castelle C.J."/>
            <person name="Singh A."/>
            <person name="Wilkins M.J."/>
            <person name="Williams K.H."/>
            <person name="Banfield J.F."/>
        </authorList>
    </citation>
    <scope>NUCLEOTIDE SEQUENCE [LARGE SCALE GENOMIC DNA]</scope>
</reference>
<evidence type="ECO:0000256" key="5">
    <source>
        <dbReference type="ARBA" id="ARBA00022692"/>
    </source>
</evidence>
<feature type="transmembrane region" description="Helical" evidence="8">
    <location>
        <begin position="250"/>
        <end position="269"/>
    </location>
</feature>
<dbReference type="GO" id="GO:0009103">
    <property type="term" value="P:lipopolysaccharide biosynthetic process"/>
    <property type="evidence" value="ECO:0007669"/>
    <property type="project" value="UniProtKB-ARBA"/>
</dbReference>
<feature type="transmembrane region" description="Helical" evidence="8">
    <location>
        <begin position="98"/>
        <end position="116"/>
    </location>
</feature>
<evidence type="ECO:0000256" key="7">
    <source>
        <dbReference type="ARBA" id="ARBA00023136"/>
    </source>
</evidence>
<sequence>MTESLWLDEATTALVAKMPLTDIFNKFLPGDFHPPLYYLLMKFWIGVFGSSEVSLRTPSLIFALLTVYLVYKMYGKVWALLLATSPLLFYYAQEARMYSMAMFLVALAIFSFVKITKRSRVEWWVLFSISLFLIGATDYVALLILPVFWYLGRGFWKKLLASHIILVGFGVLWLPYFLKQFSSGLQVSAESPAWSQLLGQTSFKNLILIPVKFMIGRVSLDDKWLYVLVVELVGLLLGYLVYRGREAPKIIWLWLLVPLALGVVISFWVPVLSYFRFLFVLPAFYVLVASGIKSKLFLWLVLGLNLLLITYYLLIPRFHREDWRAAAIAIGNDQVIFPADSQKEALIYYRKGGQIVTEPSGKRVWLSRYVWQVFDPTDSVRKKIESLGYNKVSEYSFNGVEFYLYAYRN</sequence>
<organism evidence="10 11">
    <name type="scientific">Candidatus Woesebacteria bacterium GW2011_GWB1_41_10</name>
    <dbReference type="NCBI Taxonomy" id="1618577"/>
    <lineage>
        <taxon>Bacteria</taxon>
        <taxon>Candidatus Woeseibacteriota</taxon>
    </lineage>
</organism>
<dbReference type="GO" id="GO:0016763">
    <property type="term" value="F:pentosyltransferase activity"/>
    <property type="evidence" value="ECO:0007669"/>
    <property type="project" value="TreeGrafter"/>
</dbReference>
<accession>A0A0G0UH44</accession>
<proteinExistence type="predicted"/>
<feature type="transmembrane region" description="Helical" evidence="8">
    <location>
        <begin position="123"/>
        <end position="148"/>
    </location>
</feature>
<evidence type="ECO:0000256" key="3">
    <source>
        <dbReference type="ARBA" id="ARBA00022676"/>
    </source>
</evidence>
<gene>
    <name evidence="10" type="ORF">UU32_C0010G0014</name>
</gene>
<feature type="transmembrane region" description="Helical" evidence="8">
    <location>
        <begin position="160"/>
        <end position="178"/>
    </location>
</feature>
<dbReference type="AlphaFoldDB" id="A0A0G0UH44"/>
<evidence type="ECO:0000313" key="11">
    <source>
        <dbReference type="Proteomes" id="UP000033858"/>
    </source>
</evidence>
<feature type="transmembrane region" description="Helical" evidence="8">
    <location>
        <begin position="296"/>
        <end position="314"/>
    </location>
</feature>
<name>A0A0G0UH44_9BACT</name>
<evidence type="ECO:0000259" key="9">
    <source>
        <dbReference type="Pfam" id="PF13231"/>
    </source>
</evidence>
<keyword evidence="6 8" id="KW-1133">Transmembrane helix</keyword>
<keyword evidence="5 8" id="KW-0812">Transmembrane</keyword>
<dbReference type="EMBL" id="LCAE01000010">
    <property type="protein sequence ID" value="KKR86831.1"/>
    <property type="molecule type" value="Genomic_DNA"/>
</dbReference>